<sequence length="773" mass="85182">MRKLLWLLLPVPLLLLLLYIALPYVARSLIEQWLSDQGFHTPRIELTHPGWSSLEIPSLSLSQRGDERQINLQASDISILFDPGRLLLNREISEIRIPRVQIEITAERSIEARIETSAAENFDLNQVPPTLLFQYAPARRLVIGEAQIDYQAPDQPSLNARGNIDLTREQLLSRMQLDITPQQQETLAPVYLDLRLQSDQQLSLALLRNNMLMAQVSGKLNTEGSTWGAALSSNIELIPLQQWLQSLLPNYPVALTEGRLDAQLTTHWPAQLPLDGTQLIQALSAELSSNLSLRSGALSIDEIEAEHGDLELTAHASLSASELQLRVLPGSSVGGKAVHAPGWAVQDIRLRLERPFELVHSLDGARTEPGPIQLVVTPEGMELDGVDSLSLSPLEVGLQIQPVPLGVEFRLNSKKLDLAVAGKQLPSIATQLSGQWHPDTARGTLRLQTQTPETELNADWRLSATDFHADWRASPLNLPSLQPLLRQWLAAWPSDLVLNRGELRLSGQLTGPSPGDAAVSAAVALRSTDLTWADHIEAEGVDADLDVQYRRNGSLSSGGVVHADLLRTGIDIRDTQLAYRYRQNRDGSAQMTTQPLTLNLLGGRIELPAITFDPTAPSFETTATLEQIQLSEALRLYQQPGLTGETALSGTLPIRIKGQDIEISNGHISSTTPGWIRYQPSTELELAAQSNPGLQLALSALSNLQLDQLDLGVHYTPNGDLELNSRLQGQNPDWQQGRPIDITLNIEENLLQLLRSLQISQRIGESLQKQLTR</sequence>
<dbReference type="Pfam" id="PF11739">
    <property type="entry name" value="YdbH-like"/>
    <property type="match status" value="2"/>
</dbReference>
<evidence type="ECO:0000313" key="2">
    <source>
        <dbReference type="Proteomes" id="UP000629025"/>
    </source>
</evidence>
<dbReference type="InterPro" id="IPR021730">
    <property type="entry name" value="YdbH"/>
</dbReference>
<comment type="caution">
    <text evidence="1">The sequence shown here is derived from an EMBL/GenBank/DDBJ whole genome shotgun (WGS) entry which is preliminary data.</text>
</comment>
<accession>A0ABQ1JZG3</accession>
<keyword evidence="2" id="KW-1185">Reference proteome</keyword>
<organism evidence="1 2">
    <name type="scientific">Marinobacterium zhoushanense</name>
    <dbReference type="NCBI Taxonomy" id="1679163"/>
    <lineage>
        <taxon>Bacteria</taxon>
        <taxon>Pseudomonadati</taxon>
        <taxon>Pseudomonadota</taxon>
        <taxon>Gammaproteobacteria</taxon>
        <taxon>Oceanospirillales</taxon>
        <taxon>Oceanospirillaceae</taxon>
        <taxon>Marinobacterium</taxon>
    </lineage>
</organism>
<dbReference type="Proteomes" id="UP000629025">
    <property type="component" value="Unassembled WGS sequence"/>
</dbReference>
<evidence type="ECO:0000313" key="1">
    <source>
        <dbReference type="EMBL" id="GGB80296.1"/>
    </source>
</evidence>
<proteinExistence type="predicted"/>
<dbReference type="EMBL" id="BMIJ01000001">
    <property type="protein sequence ID" value="GGB80296.1"/>
    <property type="molecule type" value="Genomic_DNA"/>
</dbReference>
<gene>
    <name evidence="1" type="ORF">GCM10011352_02490</name>
</gene>
<evidence type="ECO:0008006" key="3">
    <source>
        <dbReference type="Google" id="ProtNLM"/>
    </source>
</evidence>
<dbReference type="RefSeq" id="WP_188745290.1">
    <property type="nucleotide sequence ID" value="NZ_BMIJ01000001.1"/>
</dbReference>
<name>A0ABQ1JZG3_9GAMM</name>
<reference evidence="2" key="1">
    <citation type="journal article" date="2019" name="Int. J. Syst. Evol. Microbiol.">
        <title>The Global Catalogue of Microorganisms (GCM) 10K type strain sequencing project: providing services to taxonomists for standard genome sequencing and annotation.</title>
        <authorList>
            <consortium name="The Broad Institute Genomics Platform"/>
            <consortium name="The Broad Institute Genome Sequencing Center for Infectious Disease"/>
            <person name="Wu L."/>
            <person name="Ma J."/>
        </authorList>
    </citation>
    <scope>NUCLEOTIDE SEQUENCE [LARGE SCALE GENOMIC DNA]</scope>
    <source>
        <strain evidence="2">CGMCC 1.15341</strain>
    </source>
</reference>
<protein>
    <recommendedName>
        <fullName evidence="3">Dicarboxylate transport domain-containing protein</fullName>
    </recommendedName>
</protein>